<dbReference type="Proteomes" id="UP000326757">
    <property type="component" value="Unassembled WGS sequence"/>
</dbReference>
<name>A0A5N6K721_MONLA</name>
<protein>
    <submittedName>
        <fullName evidence="2">Uncharacterized protein</fullName>
    </submittedName>
</protein>
<reference evidence="2 3" key="1">
    <citation type="submission" date="2019-06" db="EMBL/GenBank/DDBJ databases">
        <title>Genome Sequence of the Brown Rot Fungal Pathogen Monilinia laxa.</title>
        <authorList>
            <person name="De Miccolis Angelini R.M."/>
            <person name="Landi L."/>
            <person name="Abate D."/>
            <person name="Pollastro S."/>
            <person name="Romanazzi G."/>
            <person name="Faretra F."/>
        </authorList>
    </citation>
    <scope>NUCLEOTIDE SEQUENCE [LARGE SCALE GENOMIC DNA]</scope>
    <source>
        <strain evidence="2 3">Mlax316</strain>
    </source>
</reference>
<dbReference type="AlphaFoldDB" id="A0A5N6K721"/>
<feature type="region of interest" description="Disordered" evidence="1">
    <location>
        <begin position="218"/>
        <end position="306"/>
    </location>
</feature>
<keyword evidence="3" id="KW-1185">Reference proteome</keyword>
<gene>
    <name evidence="2" type="ORF">EYC80_000747</name>
</gene>
<proteinExistence type="predicted"/>
<dbReference type="EMBL" id="VIGI01000006">
    <property type="protein sequence ID" value="KAB8298568.1"/>
    <property type="molecule type" value="Genomic_DNA"/>
</dbReference>
<dbReference type="OrthoDB" id="3556387at2759"/>
<evidence type="ECO:0000313" key="2">
    <source>
        <dbReference type="EMBL" id="KAB8298568.1"/>
    </source>
</evidence>
<sequence>MSCCPVNACYFAVAALAPVQCPLLKTVGSPLLNGLASGVCALLGGSGAVANACDCLLGTNAPGGCGSGCTGSSGIGQGFALYSPLSAILGGVAKLAGESVCPGNDGYYCPSSQTCWTRARSAPYCCTGSTDCFDDITACADRSWKQYRVAVGVNTSNFCCQNGTIGVYRNSGVNNVGVCATSLPAFYTTASTISSGGCYSSTVTISISPSSSSTTVASSTLSSSSGSSSTLGQSSSSSSSSTEAKSSTSSSSSTEVSSSTSTTQSSTTVSSPTSSSSSSSLVSSSSSVINEVPSGPGSSSIPSTQEISLTSSTSLLSSSILSQSSKLPSSESTFESKSEFTGTGLNSLSTTFSDSISSSFIPSYVPSGSDPVPTFDSTSQYSSQSIFSSSSSFLSELLPTLVIPATSSILSSQLSEESSSIAVAVSSIVIPATSVYSLSKSSSSKLSAALSSLILSSTFIGPVTAESSVVSEPESTNTNSTEAPVSTLSEPCEASLCLFSRVIPTSREL</sequence>
<accession>A0A5N6K721</accession>
<evidence type="ECO:0000256" key="1">
    <source>
        <dbReference type="SAM" id="MobiDB-lite"/>
    </source>
</evidence>
<comment type="caution">
    <text evidence="2">The sequence shown here is derived from an EMBL/GenBank/DDBJ whole genome shotgun (WGS) entry which is preliminary data.</text>
</comment>
<evidence type="ECO:0000313" key="3">
    <source>
        <dbReference type="Proteomes" id="UP000326757"/>
    </source>
</evidence>
<organism evidence="2 3">
    <name type="scientific">Monilinia laxa</name>
    <name type="common">Brown rot fungus</name>
    <name type="synonym">Sclerotinia laxa</name>
    <dbReference type="NCBI Taxonomy" id="61186"/>
    <lineage>
        <taxon>Eukaryota</taxon>
        <taxon>Fungi</taxon>
        <taxon>Dikarya</taxon>
        <taxon>Ascomycota</taxon>
        <taxon>Pezizomycotina</taxon>
        <taxon>Leotiomycetes</taxon>
        <taxon>Helotiales</taxon>
        <taxon>Sclerotiniaceae</taxon>
        <taxon>Monilinia</taxon>
    </lineage>
</organism>